<accession>A0AA88YDM6</accession>
<evidence type="ECO:0000259" key="3">
    <source>
        <dbReference type="PROSITE" id="PS51444"/>
    </source>
</evidence>
<dbReference type="SMART" id="SM01140">
    <property type="entry name" value="Drf_GBD"/>
    <property type="match status" value="1"/>
</dbReference>
<dbReference type="InterPro" id="IPR010473">
    <property type="entry name" value="GTPase-bd"/>
</dbReference>
<protein>
    <recommendedName>
        <fullName evidence="6">Inverted formin-2</fullName>
    </recommendedName>
</protein>
<feature type="domain" description="FH2" evidence="3">
    <location>
        <begin position="541"/>
        <end position="938"/>
    </location>
</feature>
<feature type="region of interest" description="Disordered" evidence="1">
    <location>
        <begin position="923"/>
        <end position="951"/>
    </location>
</feature>
<organism evidence="4 5">
    <name type="scientific">Pinctada imbricata</name>
    <name type="common">Atlantic pearl-oyster</name>
    <name type="synonym">Pinctada martensii</name>
    <dbReference type="NCBI Taxonomy" id="66713"/>
    <lineage>
        <taxon>Eukaryota</taxon>
        <taxon>Metazoa</taxon>
        <taxon>Spiralia</taxon>
        <taxon>Lophotrochozoa</taxon>
        <taxon>Mollusca</taxon>
        <taxon>Bivalvia</taxon>
        <taxon>Autobranchia</taxon>
        <taxon>Pteriomorphia</taxon>
        <taxon>Pterioida</taxon>
        <taxon>Pterioidea</taxon>
        <taxon>Pteriidae</taxon>
        <taxon>Pinctada</taxon>
    </lineage>
</organism>
<dbReference type="GO" id="GO:0030036">
    <property type="term" value="P:actin cytoskeleton organization"/>
    <property type="evidence" value="ECO:0007669"/>
    <property type="project" value="InterPro"/>
</dbReference>
<feature type="compositionally biased region" description="Basic and acidic residues" evidence="1">
    <location>
        <begin position="1"/>
        <end position="18"/>
    </location>
</feature>
<dbReference type="InterPro" id="IPR015425">
    <property type="entry name" value="FH2_Formin"/>
</dbReference>
<evidence type="ECO:0008006" key="6">
    <source>
        <dbReference type="Google" id="ProtNLM"/>
    </source>
</evidence>
<feature type="domain" description="GBD/FH3" evidence="2">
    <location>
        <begin position="1"/>
        <end position="360"/>
    </location>
</feature>
<evidence type="ECO:0000256" key="1">
    <source>
        <dbReference type="SAM" id="MobiDB-lite"/>
    </source>
</evidence>
<dbReference type="SUPFAM" id="SSF48371">
    <property type="entry name" value="ARM repeat"/>
    <property type="match status" value="1"/>
</dbReference>
<dbReference type="InterPro" id="IPR042201">
    <property type="entry name" value="FH2_Formin_sf"/>
</dbReference>
<dbReference type="AlphaFoldDB" id="A0AA88YDM6"/>
<feature type="region of interest" description="Disordered" evidence="1">
    <location>
        <begin position="423"/>
        <end position="547"/>
    </location>
</feature>
<dbReference type="Gene3D" id="1.10.238.150">
    <property type="entry name" value="Formin, FH3 diaphanous domain"/>
    <property type="match status" value="1"/>
</dbReference>
<feature type="compositionally biased region" description="Basic and acidic residues" evidence="1">
    <location>
        <begin position="923"/>
        <end position="944"/>
    </location>
</feature>
<sequence>MSERISSDKTREQRDPKGGRFANKRKQKRIKRYRSDGFVVGLDLANSEDEECPDPTESLNFIHWLRNPSLQNLAKLRKAIRGNDSDWMTEFLEYDGLGLLFQCLKNLSGVQSHHLSDMVLRLECIMCIREVVNSISGLDCILKIKGRKDNIFGRRFASVLENKNVMVKMQIFELLSALCVYSKAGYYLTLDALDCYKTWQKLPYRFSLLMNELRAANLVTYRTTLMALVNSIVVANENLQERVRIRNDFVFLGILEIIVSLRRESDNDLQVQCDVFEEEMSADNEAQEEIRESTRVDIGNPQALFTAIFHRVQHTPMNSSLLGILYSLFQIEATNQYSEQIWNLVEKSVQNAMQVDIGDSKARHAPFSVSSLKVLSKEHKHTQTDLSHFKTVKNSDSQGGRLSTEAIQSVAGTISQATATLLPSQRASPSAHIVPTAPGMTFTPPAPPPPPVPGAPPPPPLPPGGAPPPPPPPPPPGGVPPPPPPPPPGNIPRPPGSAPVPPPPPAPGAPPPPMPPAAPGFPRAPGVPVPPGLQQEPLPTPISTPKPHCKLKTITWNKLPNSAFKKDSVWGDVSGMDDKIKVEYRKLEEFFGQKDSSHLLRTESEPGGKKPLAKRLSSNEITLLDPKKSMNINIFLKQFRKPTDVIIELIKEGDPRAFGVEKLKALSKILPQTDEVEMLQNFEGEVGRLGDAEKFFYHLIRLRNYKFRIEAMILKGDFNSQIGAIRPNIQILNTACRRLFDNSSIKEFLRYILHAGNFLNQGSVSGNAIGFRIASLNKLANTKSSNANMTLLHFLVEEAERKDKHCLLFVDDLLEPLQKAARFSMESISTEFDQIRNSVKKLRGQSNHVDDDVKHQYDKFLEEAESDLEDVEEGIERIQKLSKRLAQHYCENERTFNLDEFLATFREFCEKIKSCQQEIESERQKVETAEKRRKAQEELSERRKSGYGASVSKNEEKKIVDSIVNEIRRGKVLRRLSLRKKTNSSLCVGAVSPTDCHTKL</sequence>
<dbReference type="Pfam" id="PF06367">
    <property type="entry name" value="Drf_FH3"/>
    <property type="match status" value="1"/>
</dbReference>
<dbReference type="SUPFAM" id="SSF101447">
    <property type="entry name" value="Formin homology 2 domain (FH2 domain)"/>
    <property type="match status" value="1"/>
</dbReference>
<evidence type="ECO:0000313" key="4">
    <source>
        <dbReference type="EMBL" id="KAK3099465.1"/>
    </source>
</evidence>
<dbReference type="Proteomes" id="UP001186944">
    <property type="component" value="Unassembled WGS sequence"/>
</dbReference>
<reference evidence="4" key="1">
    <citation type="submission" date="2019-08" db="EMBL/GenBank/DDBJ databases">
        <title>The improved chromosome-level genome for the pearl oyster Pinctada fucata martensii using PacBio sequencing and Hi-C.</title>
        <authorList>
            <person name="Zheng Z."/>
        </authorList>
    </citation>
    <scope>NUCLEOTIDE SEQUENCE</scope>
    <source>
        <strain evidence="4">ZZ-2019</strain>
        <tissue evidence="4">Adductor muscle</tissue>
    </source>
</reference>
<dbReference type="SMART" id="SM00498">
    <property type="entry name" value="FH2"/>
    <property type="match status" value="1"/>
</dbReference>
<comment type="caution">
    <text evidence="4">The sequence shown here is derived from an EMBL/GenBank/DDBJ whole genome shotgun (WGS) entry which is preliminary data.</text>
</comment>
<dbReference type="Gene3D" id="1.20.58.2220">
    <property type="entry name" value="Formin, FH2 domain"/>
    <property type="match status" value="1"/>
</dbReference>
<evidence type="ECO:0000313" key="5">
    <source>
        <dbReference type="Proteomes" id="UP001186944"/>
    </source>
</evidence>
<evidence type="ECO:0000259" key="2">
    <source>
        <dbReference type="PROSITE" id="PS51232"/>
    </source>
</evidence>
<proteinExistence type="predicted"/>
<keyword evidence="5" id="KW-1185">Reference proteome</keyword>
<dbReference type="InterPro" id="IPR011989">
    <property type="entry name" value="ARM-like"/>
</dbReference>
<dbReference type="EMBL" id="VSWD01000006">
    <property type="protein sequence ID" value="KAK3099465.1"/>
    <property type="molecule type" value="Genomic_DNA"/>
</dbReference>
<dbReference type="Pfam" id="PF06371">
    <property type="entry name" value="Drf_GBD"/>
    <property type="match status" value="1"/>
</dbReference>
<dbReference type="PROSITE" id="PS51232">
    <property type="entry name" value="GBD_FH3"/>
    <property type="match status" value="1"/>
</dbReference>
<name>A0AA88YDM6_PINIB</name>
<dbReference type="InterPro" id="IPR014768">
    <property type="entry name" value="GBD/FH3_dom"/>
</dbReference>
<dbReference type="InterPro" id="IPR010472">
    <property type="entry name" value="FH3_dom"/>
</dbReference>
<dbReference type="GO" id="GO:0003779">
    <property type="term" value="F:actin binding"/>
    <property type="evidence" value="ECO:0007669"/>
    <property type="project" value="InterPro"/>
</dbReference>
<gene>
    <name evidence="4" type="ORF">FSP39_004908</name>
</gene>
<dbReference type="Gene3D" id="1.25.10.10">
    <property type="entry name" value="Leucine-rich Repeat Variant"/>
    <property type="match status" value="1"/>
</dbReference>
<dbReference type="InterPro" id="IPR016024">
    <property type="entry name" value="ARM-type_fold"/>
</dbReference>
<dbReference type="Pfam" id="PF02181">
    <property type="entry name" value="FH2"/>
    <property type="match status" value="1"/>
</dbReference>
<dbReference type="PANTHER" id="PTHR46345">
    <property type="entry name" value="INVERTED FORMIN-2"/>
    <property type="match status" value="1"/>
</dbReference>
<dbReference type="SMART" id="SM01139">
    <property type="entry name" value="Drf_FH3"/>
    <property type="match status" value="1"/>
</dbReference>
<feature type="compositionally biased region" description="Pro residues" evidence="1">
    <location>
        <begin position="444"/>
        <end position="519"/>
    </location>
</feature>
<dbReference type="PROSITE" id="PS51444">
    <property type="entry name" value="FH2"/>
    <property type="match status" value="1"/>
</dbReference>
<dbReference type="GO" id="GO:0031267">
    <property type="term" value="F:small GTPase binding"/>
    <property type="evidence" value="ECO:0007669"/>
    <property type="project" value="InterPro"/>
</dbReference>
<feature type="region of interest" description="Disordered" evidence="1">
    <location>
        <begin position="1"/>
        <end position="27"/>
    </location>
</feature>
<dbReference type="PANTHER" id="PTHR46345:SF8">
    <property type="entry name" value="FORMIN 3, ISOFORM B"/>
    <property type="match status" value="1"/>
</dbReference>